<dbReference type="RefSeq" id="WP_166233626.1">
    <property type="nucleotide sequence ID" value="NZ_CP049865.1"/>
</dbReference>
<dbReference type="InterPro" id="IPR048469">
    <property type="entry name" value="YchJ-like_M"/>
</dbReference>
<dbReference type="PANTHER" id="PTHR33747:SF1">
    <property type="entry name" value="ADENYLATE CYCLASE-ASSOCIATED CAP C-TERMINAL DOMAIN-CONTAINING PROTEIN"/>
    <property type="match status" value="1"/>
</dbReference>
<evidence type="ECO:0000259" key="3">
    <source>
        <dbReference type="Pfam" id="PF17775"/>
    </source>
</evidence>
<reference evidence="4 5" key="1">
    <citation type="submission" date="2020-03" db="EMBL/GenBank/DDBJ databases">
        <title>Propioniciclava sp. nov., isolated from Hydrophilus acuminatus.</title>
        <authorList>
            <person name="Hyun D.-W."/>
            <person name="Bae J.-W."/>
        </authorList>
    </citation>
    <scope>NUCLEOTIDE SEQUENCE [LARGE SCALE GENOMIC DNA]</scope>
    <source>
        <strain evidence="4 5">HDW11</strain>
    </source>
</reference>
<dbReference type="AlphaFoldDB" id="A0A6G7Y6W0"/>
<dbReference type="InterPro" id="IPR032710">
    <property type="entry name" value="NTF2-like_dom_sf"/>
</dbReference>
<dbReference type="HAMAP" id="MF_00612">
    <property type="entry name" value="UPF0225"/>
    <property type="match status" value="1"/>
</dbReference>
<dbReference type="Pfam" id="PF17775">
    <property type="entry name" value="YchJ_M-like"/>
    <property type="match status" value="1"/>
</dbReference>
<comment type="similarity">
    <text evidence="1 2">Belongs to the UPF0225 family.</text>
</comment>
<dbReference type="PANTHER" id="PTHR33747">
    <property type="entry name" value="UPF0225 PROTEIN SCO1677"/>
    <property type="match status" value="1"/>
</dbReference>
<dbReference type="SUPFAM" id="SSF103642">
    <property type="entry name" value="Sec-C motif"/>
    <property type="match status" value="1"/>
</dbReference>
<dbReference type="Gene3D" id="3.10.450.50">
    <property type="match status" value="1"/>
</dbReference>
<dbReference type="EMBL" id="CP049865">
    <property type="protein sequence ID" value="QIK72552.1"/>
    <property type="molecule type" value="Genomic_DNA"/>
</dbReference>
<name>A0A6G7Y6W0_9ACTN</name>
<evidence type="ECO:0000256" key="2">
    <source>
        <dbReference type="HAMAP-Rule" id="MF_00612"/>
    </source>
</evidence>
<dbReference type="SUPFAM" id="SSF54427">
    <property type="entry name" value="NTF2-like"/>
    <property type="match status" value="1"/>
</dbReference>
<organism evidence="4 5">
    <name type="scientific">Propioniciclava coleopterorum</name>
    <dbReference type="NCBI Taxonomy" id="2714937"/>
    <lineage>
        <taxon>Bacteria</taxon>
        <taxon>Bacillati</taxon>
        <taxon>Actinomycetota</taxon>
        <taxon>Actinomycetes</taxon>
        <taxon>Propionibacteriales</taxon>
        <taxon>Propionibacteriaceae</taxon>
        <taxon>Propioniciclava</taxon>
    </lineage>
</organism>
<keyword evidence="5" id="KW-1185">Reference proteome</keyword>
<sequence>MSDPCPCGSGKPYDACCGPFHAGRRGAPTASALMRSRYAAFARGLTGYLADTWHPSTRPADLSLDADTVWTGLVIEATEAGRAWEDAGTVTFTASWRAGRRAGVLRERSRFVFEDGRWLYIDGDVADR</sequence>
<dbReference type="InterPro" id="IPR023006">
    <property type="entry name" value="YchJ-like"/>
</dbReference>
<evidence type="ECO:0000313" key="5">
    <source>
        <dbReference type="Proteomes" id="UP000501058"/>
    </source>
</evidence>
<evidence type="ECO:0000313" key="4">
    <source>
        <dbReference type="EMBL" id="QIK72552.1"/>
    </source>
</evidence>
<gene>
    <name evidence="4" type="ORF">G7070_10060</name>
</gene>
<accession>A0A6G7Y6W0</accession>
<dbReference type="Pfam" id="PF02810">
    <property type="entry name" value="SEC-C"/>
    <property type="match status" value="1"/>
</dbReference>
<feature type="domain" description="YchJ-like middle NTF2-like" evidence="3">
    <location>
        <begin position="29"/>
        <end position="123"/>
    </location>
</feature>
<proteinExistence type="inferred from homology"/>
<evidence type="ECO:0000256" key="1">
    <source>
        <dbReference type="ARBA" id="ARBA00010839"/>
    </source>
</evidence>
<dbReference type="InterPro" id="IPR004027">
    <property type="entry name" value="SEC_C_motif"/>
</dbReference>
<dbReference type="Proteomes" id="UP000501058">
    <property type="component" value="Chromosome"/>
</dbReference>
<dbReference type="KEGG" id="prv:G7070_10060"/>
<protein>
    <recommendedName>
        <fullName evidence="2">UPF0225 protein G7070_10060</fullName>
    </recommendedName>
</protein>